<dbReference type="SUPFAM" id="SSF103511">
    <property type="entry name" value="Chlorophyll a-b binding protein"/>
    <property type="match status" value="1"/>
</dbReference>
<evidence type="ECO:0000256" key="2">
    <source>
        <dbReference type="ARBA" id="ARBA00022692"/>
    </source>
</evidence>
<evidence type="ECO:0000313" key="6">
    <source>
        <dbReference type="EMBL" id="KAH9324682.1"/>
    </source>
</evidence>
<keyword evidence="4" id="KW-0472">Membrane</keyword>
<name>A0AA38LKQ1_TAXCH</name>
<keyword evidence="2" id="KW-0812">Transmembrane</keyword>
<reference evidence="6 7" key="1">
    <citation type="journal article" date="2021" name="Nat. Plants">
        <title>The Taxus genome provides insights into paclitaxel biosynthesis.</title>
        <authorList>
            <person name="Xiong X."/>
            <person name="Gou J."/>
            <person name="Liao Q."/>
            <person name="Li Y."/>
            <person name="Zhou Q."/>
            <person name="Bi G."/>
            <person name="Li C."/>
            <person name="Du R."/>
            <person name="Wang X."/>
            <person name="Sun T."/>
            <person name="Guo L."/>
            <person name="Liang H."/>
            <person name="Lu P."/>
            <person name="Wu Y."/>
            <person name="Zhang Z."/>
            <person name="Ro D.K."/>
            <person name="Shang Y."/>
            <person name="Huang S."/>
            <person name="Yan J."/>
        </authorList>
    </citation>
    <scope>NUCLEOTIDE SEQUENCE [LARGE SCALE GENOMIC DNA]</scope>
    <source>
        <strain evidence="6">Ta-2019</strain>
    </source>
</reference>
<feature type="non-terminal residue" evidence="6">
    <location>
        <position position="197"/>
    </location>
</feature>
<dbReference type="GO" id="GO:0009507">
    <property type="term" value="C:chloroplast"/>
    <property type="evidence" value="ECO:0007669"/>
    <property type="project" value="UniProtKB-SubCell"/>
</dbReference>
<dbReference type="GO" id="GO:0016020">
    <property type="term" value="C:membrane"/>
    <property type="evidence" value="ECO:0007669"/>
    <property type="project" value="UniProtKB-SubCell"/>
</dbReference>
<dbReference type="AlphaFoldDB" id="A0AA38LKQ1"/>
<feature type="compositionally biased region" description="Low complexity" evidence="5">
    <location>
        <begin position="64"/>
        <end position="80"/>
    </location>
</feature>
<evidence type="ECO:0008006" key="8">
    <source>
        <dbReference type="Google" id="ProtNLM"/>
    </source>
</evidence>
<evidence type="ECO:0000256" key="1">
    <source>
        <dbReference type="ARBA" id="ARBA00004141"/>
    </source>
</evidence>
<evidence type="ECO:0000256" key="4">
    <source>
        <dbReference type="ARBA" id="ARBA00023136"/>
    </source>
</evidence>
<dbReference type="EMBL" id="JAHRHJ020000002">
    <property type="protein sequence ID" value="KAH9324682.1"/>
    <property type="molecule type" value="Genomic_DNA"/>
</dbReference>
<sequence length="197" mass="20530">MAAMASMTMRSPAALNCGAIQRSYLGHISRMPNRHLQVKCMAETDPESKETSTITEISPPPTASTPTTSFTPPTTSFTPPIKKKASTKFGDVFAFSGPAPETINGRLAMVGFVSAIGVELASGEDLVSQLSSGGVSWFLLSAVLLSAASLIPMFKGVSAESKSQTIMSAGAEMWNGRLAMIGLVALAVTEFVKGGPL</sequence>
<dbReference type="PANTHER" id="PTHR14154">
    <property type="entry name" value="UPF0041 BRAIN PROTEIN 44-RELATED"/>
    <property type="match status" value="1"/>
</dbReference>
<comment type="caution">
    <text evidence="6">The sequence shown here is derived from an EMBL/GenBank/DDBJ whole genome shotgun (WGS) entry which is preliminary data.</text>
</comment>
<evidence type="ECO:0000256" key="5">
    <source>
        <dbReference type="SAM" id="MobiDB-lite"/>
    </source>
</evidence>
<dbReference type="OMA" id="ACTWHRA"/>
<organism evidence="6 7">
    <name type="scientific">Taxus chinensis</name>
    <name type="common">Chinese yew</name>
    <name type="synonym">Taxus wallichiana var. chinensis</name>
    <dbReference type="NCBI Taxonomy" id="29808"/>
    <lineage>
        <taxon>Eukaryota</taxon>
        <taxon>Viridiplantae</taxon>
        <taxon>Streptophyta</taxon>
        <taxon>Embryophyta</taxon>
        <taxon>Tracheophyta</taxon>
        <taxon>Spermatophyta</taxon>
        <taxon>Pinopsida</taxon>
        <taxon>Pinidae</taxon>
        <taxon>Conifers II</taxon>
        <taxon>Cupressales</taxon>
        <taxon>Taxaceae</taxon>
        <taxon>Taxus</taxon>
    </lineage>
</organism>
<gene>
    <name evidence="6" type="ORF">KI387_004860</name>
</gene>
<dbReference type="Proteomes" id="UP000824469">
    <property type="component" value="Unassembled WGS sequence"/>
</dbReference>
<evidence type="ECO:0000313" key="7">
    <source>
        <dbReference type="Proteomes" id="UP000824469"/>
    </source>
</evidence>
<keyword evidence="7" id="KW-1185">Reference proteome</keyword>
<evidence type="ECO:0000256" key="3">
    <source>
        <dbReference type="ARBA" id="ARBA00022989"/>
    </source>
</evidence>
<keyword evidence="3" id="KW-1133">Transmembrane helix</keyword>
<comment type="subcellular location">
    <subcellularLocation>
        <location evidence="1">Membrane</location>
        <topology evidence="1">Multi-pass membrane protein</topology>
    </subcellularLocation>
</comment>
<accession>A0AA38LKQ1</accession>
<proteinExistence type="predicted"/>
<protein>
    <recommendedName>
        <fullName evidence="8">Early light-induced protein</fullName>
    </recommendedName>
</protein>
<feature type="region of interest" description="Disordered" evidence="5">
    <location>
        <begin position="47"/>
        <end position="80"/>
    </location>
</feature>